<reference evidence="3" key="1">
    <citation type="submission" date="2022-08" db="EMBL/GenBank/DDBJ databases">
        <authorList>
            <person name="Tistechok S."/>
            <person name="Samborskyy M."/>
            <person name="Roman I."/>
        </authorList>
    </citation>
    <scope>NUCLEOTIDE SEQUENCE</scope>
    <source>
        <strain evidence="3">DSM 103496</strain>
    </source>
</reference>
<gene>
    <name evidence="3" type="ORF">NZH93_35175</name>
</gene>
<comment type="caution">
    <text evidence="3">The sequence shown here is derived from an EMBL/GenBank/DDBJ whole genome shotgun (WGS) entry which is preliminary data.</text>
</comment>
<sequence>MTWQEQLRQLDAAFAAGKVSADVYRRQRDDLLASAQSGQSATPQPQPPQQQTGPDSNPFPAPFKWSPQQPQPQQGSSSEPTQFIKPVGAPEEADRTQVVPNSGQPQSGDAGERTQVVSNADRTQVVRGQQQQGAPWQAQQGTPWGGGDQSAYSPPWAGGDPEQQQWSGFNTQGPEVFDERGGGKGKVFAIVGVVVLVLAIAAGVYFFVIKPGGGESVAANPSSSSAAAPTTTTKPKPKPFGTLFVPEGNSAGPKTYTAEELATAKPLPTPDLLVLKQVGVTEARSVIVVDNEITSSLWAFKSGDAAALLEAMDTDQKRFGFVEDPTAKQGAVVPSKSVQTSGEKSITVFRAHYVAGTEVIRTEVFAVDEASARKRFDEVFTEQLKHTAPTK</sequence>
<dbReference type="EMBL" id="JANYMP010000022">
    <property type="protein sequence ID" value="MCS7482120.1"/>
    <property type="molecule type" value="Genomic_DNA"/>
</dbReference>
<feature type="transmembrane region" description="Helical" evidence="2">
    <location>
        <begin position="187"/>
        <end position="208"/>
    </location>
</feature>
<dbReference type="RefSeq" id="WP_259627602.1">
    <property type="nucleotide sequence ID" value="NZ_JANYMP010000022.1"/>
</dbReference>
<evidence type="ECO:0000313" key="4">
    <source>
        <dbReference type="Proteomes" id="UP001141259"/>
    </source>
</evidence>
<proteinExistence type="predicted"/>
<evidence type="ECO:0000256" key="2">
    <source>
        <dbReference type="SAM" id="Phobius"/>
    </source>
</evidence>
<dbReference type="AlphaFoldDB" id="A0A9X2VST9"/>
<feature type="compositionally biased region" description="Low complexity" evidence="1">
    <location>
        <begin position="66"/>
        <end position="82"/>
    </location>
</feature>
<dbReference type="Proteomes" id="UP001141259">
    <property type="component" value="Unassembled WGS sequence"/>
</dbReference>
<feature type="region of interest" description="Disordered" evidence="1">
    <location>
        <begin position="29"/>
        <end position="150"/>
    </location>
</feature>
<feature type="compositionally biased region" description="Low complexity" evidence="1">
    <location>
        <begin position="122"/>
        <end position="141"/>
    </location>
</feature>
<evidence type="ECO:0000256" key="1">
    <source>
        <dbReference type="SAM" id="MobiDB-lite"/>
    </source>
</evidence>
<feature type="compositionally biased region" description="Low complexity" evidence="1">
    <location>
        <begin position="218"/>
        <end position="234"/>
    </location>
</feature>
<keyword evidence="2" id="KW-0472">Membrane</keyword>
<accession>A0A9X2VST9</accession>
<feature type="region of interest" description="Disordered" evidence="1">
    <location>
        <begin position="218"/>
        <end position="243"/>
    </location>
</feature>
<name>A0A9X2VST9_9PSEU</name>
<evidence type="ECO:0000313" key="3">
    <source>
        <dbReference type="EMBL" id="MCS7482120.1"/>
    </source>
</evidence>
<keyword evidence="4" id="KW-1185">Reference proteome</keyword>
<feature type="compositionally biased region" description="Polar residues" evidence="1">
    <location>
        <begin position="98"/>
        <end position="107"/>
    </location>
</feature>
<feature type="compositionally biased region" description="Low complexity" evidence="1">
    <location>
        <begin position="33"/>
        <end position="54"/>
    </location>
</feature>
<protein>
    <recommendedName>
        <fullName evidence="5">Flagellar basal body-associated protein FliL</fullName>
    </recommendedName>
</protein>
<keyword evidence="2" id="KW-0812">Transmembrane</keyword>
<evidence type="ECO:0008006" key="5">
    <source>
        <dbReference type="Google" id="ProtNLM"/>
    </source>
</evidence>
<organism evidence="3 4">
    <name type="scientific">Umezawaea endophytica</name>
    <dbReference type="NCBI Taxonomy" id="1654476"/>
    <lineage>
        <taxon>Bacteria</taxon>
        <taxon>Bacillati</taxon>
        <taxon>Actinomycetota</taxon>
        <taxon>Actinomycetes</taxon>
        <taxon>Pseudonocardiales</taxon>
        <taxon>Pseudonocardiaceae</taxon>
        <taxon>Umezawaea</taxon>
    </lineage>
</organism>
<keyword evidence="2" id="KW-1133">Transmembrane helix</keyword>